<evidence type="ECO:0000313" key="13">
    <source>
        <dbReference type="Proteomes" id="UP001642464"/>
    </source>
</evidence>
<dbReference type="Gene3D" id="1.10.4080.10">
    <property type="entry name" value="ADP-ribosylation/Crystallin J1"/>
    <property type="match status" value="2"/>
</dbReference>
<reference evidence="12 13" key="1">
    <citation type="submission" date="2024-02" db="EMBL/GenBank/DDBJ databases">
        <authorList>
            <person name="Chen Y."/>
            <person name="Shah S."/>
            <person name="Dougan E. K."/>
            <person name="Thang M."/>
            <person name="Chan C."/>
        </authorList>
    </citation>
    <scope>NUCLEOTIDE SEQUENCE [LARGE SCALE GENOMIC DNA]</scope>
</reference>
<dbReference type="InterPro" id="IPR005502">
    <property type="entry name" value="Ribosyl_crysJ1"/>
</dbReference>
<organism evidence="12 13">
    <name type="scientific">Durusdinium trenchii</name>
    <dbReference type="NCBI Taxonomy" id="1381693"/>
    <lineage>
        <taxon>Eukaryota</taxon>
        <taxon>Sar</taxon>
        <taxon>Alveolata</taxon>
        <taxon>Dinophyceae</taxon>
        <taxon>Suessiales</taxon>
        <taxon>Symbiodiniaceae</taxon>
        <taxon>Durusdinium</taxon>
    </lineage>
</organism>
<evidence type="ECO:0000256" key="7">
    <source>
        <dbReference type="ARBA" id="ARBA00042722"/>
    </source>
</evidence>
<dbReference type="EC" id="3.2.1.143" evidence="2"/>
<dbReference type="InterPro" id="IPR050792">
    <property type="entry name" value="ADP-ribosylglycohydrolase"/>
</dbReference>
<protein>
    <recommendedName>
        <fullName evidence="4">ADP-ribosylhydrolase ARH3</fullName>
        <ecNumber evidence="2">3.2.1.143</ecNumber>
    </recommendedName>
    <alternativeName>
        <fullName evidence="5">ADP-ribose glycohydrolase ARH3</fullName>
    </alternativeName>
    <alternativeName>
        <fullName evidence="6">ADP-ribosylhydrolase 3</fullName>
    </alternativeName>
    <alternativeName>
        <fullName evidence="9">O-acetyl-ADP-ribose deacetylase ARH3</fullName>
    </alternativeName>
    <alternativeName>
        <fullName evidence="10">Poly(ADP-ribose) glycohydrolase ARH3</fullName>
    </alternativeName>
    <alternativeName>
        <fullName evidence="8">[Protein ADP-ribosylarginine] hydrolase-like protein 2</fullName>
    </alternativeName>
    <alternativeName>
        <fullName evidence="7">[Protein ADP-ribosylserine] hydrolase</fullName>
    </alternativeName>
</protein>
<dbReference type="InterPro" id="IPR036705">
    <property type="entry name" value="Ribosyl_crysJ1_sf"/>
</dbReference>
<name>A0ABP0QF38_9DINO</name>
<dbReference type="SUPFAM" id="SSF101478">
    <property type="entry name" value="ADP-ribosylglycohydrolase"/>
    <property type="match status" value="1"/>
</dbReference>
<evidence type="ECO:0000313" key="12">
    <source>
        <dbReference type="EMBL" id="CAK9086863.1"/>
    </source>
</evidence>
<dbReference type="PANTHER" id="PTHR16222:SF24">
    <property type="entry name" value="ADP-RIBOSYLHYDROLASE ARH3"/>
    <property type="match status" value="1"/>
</dbReference>
<evidence type="ECO:0000256" key="6">
    <source>
        <dbReference type="ARBA" id="ARBA00042471"/>
    </source>
</evidence>
<evidence type="ECO:0000256" key="11">
    <source>
        <dbReference type="ARBA" id="ARBA00049015"/>
    </source>
</evidence>
<comment type="similarity">
    <text evidence="1">Belongs to the ADP-ribosylglycohydrolase family.</text>
</comment>
<dbReference type="Pfam" id="PF03747">
    <property type="entry name" value="ADP_ribosyl_GH"/>
    <property type="match status" value="2"/>
</dbReference>
<dbReference type="Proteomes" id="UP001642464">
    <property type="component" value="Unassembled WGS sequence"/>
</dbReference>
<comment type="catalytic activity">
    <reaction evidence="11">
        <text>alpha-NAD(+) + H2O = ADP-D-ribose + nicotinamide + H(+)</text>
        <dbReference type="Rhea" id="RHEA:68792"/>
        <dbReference type="ChEBI" id="CHEBI:15377"/>
        <dbReference type="ChEBI" id="CHEBI:15378"/>
        <dbReference type="ChEBI" id="CHEBI:17154"/>
        <dbReference type="ChEBI" id="CHEBI:57967"/>
        <dbReference type="ChEBI" id="CHEBI:77017"/>
    </reaction>
</comment>
<evidence type="ECO:0000256" key="4">
    <source>
        <dbReference type="ARBA" id="ARBA00041057"/>
    </source>
</evidence>
<evidence type="ECO:0000256" key="1">
    <source>
        <dbReference type="ARBA" id="ARBA00010702"/>
    </source>
</evidence>
<evidence type="ECO:0000256" key="5">
    <source>
        <dbReference type="ARBA" id="ARBA00042398"/>
    </source>
</evidence>
<evidence type="ECO:0000256" key="10">
    <source>
        <dbReference type="ARBA" id="ARBA00043193"/>
    </source>
</evidence>
<dbReference type="EMBL" id="CAXAMM010039496">
    <property type="protein sequence ID" value="CAK9086863.1"/>
    <property type="molecule type" value="Genomic_DNA"/>
</dbReference>
<dbReference type="PANTHER" id="PTHR16222">
    <property type="entry name" value="ADP-RIBOSYLGLYCOHYDROLASE"/>
    <property type="match status" value="1"/>
</dbReference>
<evidence type="ECO:0000256" key="9">
    <source>
        <dbReference type="ARBA" id="ARBA00043187"/>
    </source>
</evidence>
<keyword evidence="3 12" id="KW-0378">Hydrolase</keyword>
<evidence type="ECO:0000256" key="3">
    <source>
        <dbReference type="ARBA" id="ARBA00022801"/>
    </source>
</evidence>
<dbReference type="GO" id="GO:0016787">
    <property type="term" value="F:hydrolase activity"/>
    <property type="evidence" value="ECO:0007669"/>
    <property type="project" value="UniProtKB-KW"/>
</dbReference>
<accession>A0ABP0QF38</accession>
<sequence>MLIQKKRACPAAIVVLRYFRSLAEIHWTLSPDALHVVDLGDALGHPFEYITVTDDTGTSHFDLSTLEFHGEFNKFACQRGQWTDDASMGLCMADSFILRRGFDGSDMRKRFWCWWFRGYNNAFRKDTARSSKKSIGLGGNTQKSLEPLDAFADGGQGGKQVEGQVQFDASCLVGDVPPVYDSASEDAGNGSLMRLVTSSPARETERCWNWKHETLDIAGTLAARGWSYNGYPVSADYFGSYSWPSCSDWLDGLAGALWAVYHSRSFDEAVVRAVNLNGDADSFGSMAGQIAGAFYGFSAINKQFVEWLSRWDDHETAVRALLLFKIGADVEKTRGRDE</sequence>
<evidence type="ECO:0000256" key="8">
    <source>
        <dbReference type="ARBA" id="ARBA00042850"/>
    </source>
</evidence>
<comment type="caution">
    <text evidence="12">The sequence shown here is derived from an EMBL/GenBank/DDBJ whole genome shotgun (WGS) entry which is preliminary data.</text>
</comment>
<evidence type="ECO:0000256" key="2">
    <source>
        <dbReference type="ARBA" id="ARBA00012255"/>
    </source>
</evidence>
<keyword evidence="13" id="KW-1185">Reference proteome</keyword>
<gene>
    <name evidence="12" type="ORF">SCF082_LOCUS41085</name>
</gene>
<proteinExistence type="inferred from homology"/>